<evidence type="ECO:0000256" key="1">
    <source>
        <dbReference type="ARBA" id="ARBA00023015"/>
    </source>
</evidence>
<keyword evidence="1" id="KW-0805">Transcription regulation</keyword>
<dbReference type="Gene3D" id="1.10.10.60">
    <property type="entry name" value="Homeodomain-like"/>
    <property type="match status" value="1"/>
</dbReference>
<evidence type="ECO:0000313" key="5">
    <source>
        <dbReference type="EMBL" id="CAB4323316.1"/>
    </source>
</evidence>
<dbReference type="InterPro" id="IPR050109">
    <property type="entry name" value="HTH-type_TetR-like_transc_reg"/>
</dbReference>
<dbReference type="Pfam" id="PF17938">
    <property type="entry name" value="TetR_C_29"/>
    <property type="match status" value="1"/>
</dbReference>
<dbReference type="InterPro" id="IPR041474">
    <property type="entry name" value="NicS_C"/>
</dbReference>
<evidence type="ECO:0000259" key="4">
    <source>
        <dbReference type="PROSITE" id="PS50977"/>
    </source>
</evidence>
<dbReference type="AlphaFoldDB" id="A0A6J5YF63"/>
<gene>
    <name evidence="5" type="ORF">UFOPK1392_01069</name>
</gene>
<feature type="domain" description="HTH tetR-type" evidence="4">
    <location>
        <begin position="8"/>
        <end position="68"/>
    </location>
</feature>
<dbReference type="InterPro" id="IPR009057">
    <property type="entry name" value="Homeodomain-like_sf"/>
</dbReference>
<protein>
    <submittedName>
        <fullName evidence="5">Unannotated protein</fullName>
    </submittedName>
</protein>
<evidence type="ECO:0000256" key="2">
    <source>
        <dbReference type="ARBA" id="ARBA00023125"/>
    </source>
</evidence>
<dbReference type="PANTHER" id="PTHR30055">
    <property type="entry name" value="HTH-TYPE TRANSCRIPTIONAL REGULATOR RUTR"/>
    <property type="match status" value="1"/>
</dbReference>
<dbReference type="Gene3D" id="1.10.357.10">
    <property type="entry name" value="Tetracycline Repressor, domain 2"/>
    <property type="match status" value="1"/>
</dbReference>
<dbReference type="PANTHER" id="PTHR30055:SF234">
    <property type="entry name" value="HTH-TYPE TRANSCRIPTIONAL REGULATOR BETI"/>
    <property type="match status" value="1"/>
</dbReference>
<evidence type="ECO:0000256" key="3">
    <source>
        <dbReference type="ARBA" id="ARBA00023163"/>
    </source>
</evidence>
<dbReference type="InterPro" id="IPR036271">
    <property type="entry name" value="Tet_transcr_reg_TetR-rel_C_sf"/>
</dbReference>
<reference evidence="5" key="1">
    <citation type="submission" date="2020-05" db="EMBL/GenBank/DDBJ databases">
        <authorList>
            <person name="Chiriac C."/>
            <person name="Salcher M."/>
            <person name="Ghai R."/>
            <person name="Kavagutti S V."/>
        </authorList>
    </citation>
    <scope>NUCLEOTIDE SEQUENCE</scope>
</reference>
<dbReference type="InterPro" id="IPR001647">
    <property type="entry name" value="HTH_TetR"/>
</dbReference>
<name>A0A6J5YF63_9ZZZZ</name>
<keyword evidence="3" id="KW-0804">Transcription</keyword>
<dbReference type="Pfam" id="PF00440">
    <property type="entry name" value="TetR_N"/>
    <property type="match status" value="1"/>
</dbReference>
<accession>A0A6J5YF63</accession>
<sequence>MAVSEAGTPTREAILNEAERCFAASGFDGTSLNDIAEAVGIRRSSVLHHFPSKDAIYREVFELALVRWIERVDAATFDPMEGWGKVDHVLTAGFDFFKENPEFVRIVRREALDGGQRLGIDLGVSLRPLFERAVNYFESEMEAGHFRRFDAEQLLLTGYGALLSYFSDLPFIEGLLDRDPLTDRALVDRLEHLRSLFRAALQL</sequence>
<dbReference type="GO" id="GO:0003700">
    <property type="term" value="F:DNA-binding transcription factor activity"/>
    <property type="evidence" value="ECO:0007669"/>
    <property type="project" value="TreeGrafter"/>
</dbReference>
<keyword evidence="2" id="KW-0238">DNA-binding</keyword>
<dbReference type="EMBL" id="CAEMXZ010000037">
    <property type="protein sequence ID" value="CAB4323316.1"/>
    <property type="molecule type" value="Genomic_DNA"/>
</dbReference>
<dbReference type="PRINTS" id="PR00455">
    <property type="entry name" value="HTHTETR"/>
</dbReference>
<dbReference type="SUPFAM" id="SSF46689">
    <property type="entry name" value="Homeodomain-like"/>
    <property type="match status" value="1"/>
</dbReference>
<organism evidence="5">
    <name type="scientific">freshwater metagenome</name>
    <dbReference type="NCBI Taxonomy" id="449393"/>
    <lineage>
        <taxon>unclassified sequences</taxon>
        <taxon>metagenomes</taxon>
        <taxon>ecological metagenomes</taxon>
    </lineage>
</organism>
<dbReference type="SUPFAM" id="SSF48498">
    <property type="entry name" value="Tetracyclin repressor-like, C-terminal domain"/>
    <property type="match status" value="1"/>
</dbReference>
<dbReference type="GO" id="GO:0000976">
    <property type="term" value="F:transcription cis-regulatory region binding"/>
    <property type="evidence" value="ECO:0007669"/>
    <property type="project" value="TreeGrafter"/>
</dbReference>
<dbReference type="PROSITE" id="PS50977">
    <property type="entry name" value="HTH_TETR_2"/>
    <property type="match status" value="1"/>
</dbReference>
<proteinExistence type="predicted"/>